<dbReference type="GO" id="GO:0022857">
    <property type="term" value="F:transmembrane transporter activity"/>
    <property type="evidence" value="ECO:0007669"/>
    <property type="project" value="InterPro"/>
</dbReference>
<evidence type="ECO:0000313" key="9">
    <source>
        <dbReference type="EMBL" id="KKJ01308.1"/>
    </source>
</evidence>
<evidence type="ECO:0000259" key="8">
    <source>
        <dbReference type="PROSITE" id="PS50850"/>
    </source>
</evidence>
<keyword evidence="3" id="KW-1003">Cell membrane</keyword>
<dbReference type="EMBL" id="AJTX02000002">
    <property type="protein sequence ID" value="KKJ01308.1"/>
    <property type="molecule type" value="Genomic_DNA"/>
</dbReference>
<dbReference type="STRING" id="317619.GCA_000332315_03755"/>
<dbReference type="InterPro" id="IPR050189">
    <property type="entry name" value="MFS_Efflux_Transporters"/>
</dbReference>
<dbReference type="PRINTS" id="PR01035">
    <property type="entry name" value="TCRTETA"/>
</dbReference>
<gene>
    <name evidence="9" type="ORF">PROH_02805</name>
</gene>
<dbReference type="Gene3D" id="1.20.1250.20">
    <property type="entry name" value="MFS general substrate transporter like domains"/>
    <property type="match status" value="1"/>
</dbReference>
<dbReference type="RefSeq" id="WP_017713939.1">
    <property type="nucleotide sequence ID" value="NZ_KB235941.1"/>
</dbReference>
<sequence>MFKKFIKSFNLPLRFWVIALIAFINSVSFTIIIPILYPYAKELGLTDFEASLLTTAYAISQFLATPILGRLSDAWGRKPLLIASLIGTVVANLISSVATVAWVLFAARILDGLTGGNNSIANAIISDSTEPQERPKAFGLFDAAFRSGFVTGPAISYGAQLLPPLPGVSPLGMSFAAAALIALVSVVLTWVILPETLPAQKRSSVSWGWGMFGLDKMVTGLVQVPLGNVFTLTLLSGITFTVFTFGFQPFFLEVLNQDAKGLAILFTVFGVLGIMAQIFFVGPLTRRFNLVQLLCAAIAARSLIFLLIPTLPTLPVFVLLICSLSLTNAFPMPILTTLISLKSDPQKQGEMMGLNASYLSMSNAIGPMVSGWLVGFGYGVPFWVAGVMAALTATYGLRLRSLLRD</sequence>
<evidence type="ECO:0000256" key="4">
    <source>
        <dbReference type="ARBA" id="ARBA00022692"/>
    </source>
</evidence>
<feature type="transmembrane region" description="Helical" evidence="7">
    <location>
        <begin position="80"/>
        <end position="105"/>
    </location>
</feature>
<dbReference type="Proteomes" id="UP000034681">
    <property type="component" value="Unassembled WGS sequence"/>
</dbReference>
<dbReference type="eggNOG" id="COG2814">
    <property type="taxonomic scope" value="Bacteria"/>
</dbReference>
<dbReference type="PROSITE" id="PS00216">
    <property type="entry name" value="SUGAR_TRANSPORT_1"/>
    <property type="match status" value="1"/>
</dbReference>
<feature type="transmembrane region" description="Helical" evidence="7">
    <location>
        <begin position="226"/>
        <end position="250"/>
    </location>
</feature>
<dbReference type="PANTHER" id="PTHR43124:SF3">
    <property type="entry name" value="CHLORAMPHENICOL EFFLUX PUMP RV0191"/>
    <property type="match status" value="1"/>
</dbReference>
<dbReference type="GO" id="GO:0005886">
    <property type="term" value="C:plasma membrane"/>
    <property type="evidence" value="ECO:0007669"/>
    <property type="project" value="UniProtKB-SubCell"/>
</dbReference>
<proteinExistence type="inferred from homology"/>
<evidence type="ECO:0000256" key="7">
    <source>
        <dbReference type="SAM" id="Phobius"/>
    </source>
</evidence>
<dbReference type="PROSITE" id="PS50850">
    <property type="entry name" value="MFS"/>
    <property type="match status" value="1"/>
</dbReference>
<protein>
    <submittedName>
        <fullName evidence="9">Multidrug transporter</fullName>
    </submittedName>
</protein>
<comment type="subcellular location">
    <subcellularLocation>
        <location evidence="1">Cell membrane</location>
        <topology evidence="1">Multi-pass membrane protein</topology>
    </subcellularLocation>
</comment>
<feature type="transmembrane region" description="Helical" evidence="7">
    <location>
        <begin position="314"/>
        <end position="341"/>
    </location>
</feature>
<feature type="domain" description="Major facilitator superfamily (MFS) profile" evidence="8">
    <location>
        <begin position="14"/>
        <end position="404"/>
    </location>
</feature>
<dbReference type="Pfam" id="PF07690">
    <property type="entry name" value="MFS_1"/>
    <property type="match status" value="2"/>
</dbReference>
<feature type="transmembrane region" description="Helical" evidence="7">
    <location>
        <begin position="12"/>
        <end position="36"/>
    </location>
</feature>
<dbReference type="InterPro" id="IPR036259">
    <property type="entry name" value="MFS_trans_sf"/>
</dbReference>
<dbReference type="InterPro" id="IPR001958">
    <property type="entry name" value="Tet-R_TetA/multi-R_MdtG-like"/>
</dbReference>
<evidence type="ECO:0000256" key="3">
    <source>
        <dbReference type="ARBA" id="ARBA00022475"/>
    </source>
</evidence>
<keyword evidence="6 7" id="KW-0472">Membrane</keyword>
<dbReference type="SUPFAM" id="SSF103473">
    <property type="entry name" value="MFS general substrate transporter"/>
    <property type="match status" value="1"/>
</dbReference>
<dbReference type="AlphaFoldDB" id="A0A0M2Q220"/>
<evidence type="ECO:0000256" key="2">
    <source>
        <dbReference type="ARBA" id="ARBA00007520"/>
    </source>
</evidence>
<keyword evidence="5 7" id="KW-1133">Transmembrane helix</keyword>
<dbReference type="InterPro" id="IPR020846">
    <property type="entry name" value="MFS_dom"/>
</dbReference>
<evidence type="ECO:0000256" key="6">
    <source>
        <dbReference type="ARBA" id="ARBA00023136"/>
    </source>
</evidence>
<accession>A0A0M2Q220</accession>
<keyword evidence="10" id="KW-1185">Reference proteome</keyword>
<comment type="caution">
    <text evidence="9">The sequence shown here is derived from an EMBL/GenBank/DDBJ whole genome shotgun (WGS) entry which is preliminary data.</text>
</comment>
<dbReference type="CDD" id="cd17330">
    <property type="entry name" value="MFS_SLC46_TetA_like"/>
    <property type="match status" value="1"/>
</dbReference>
<dbReference type="PANTHER" id="PTHR43124">
    <property type="entry name" value="PURINE EFFLUX PUMP PBUE"/>
    <property type="match status" value="1"/>
</dbReference>
<feature type="transmembrane region" description="Helical" evidence="7">
    <location>
        <begin position="380"/>
        <end position="397"/>
    </location>
</feature>
<comment type="similarity">
    <text evidence="2">Belongs to the major facilitator superfamily. TCR/Tet family.</text>
</comment>
<reference evidence="9" key="1">
    <citation type="submission" date="2012-04" db="EMBL/GenBank/DDBJ databases">
        <authorList>
            <person name="Borisov I.G."/>
            <person name="Ivanikova N.V."/>
            <person name="Pinevich A.V."/>
        </authorList>
    </citation>
    <scope>NUCLEOTIDE SEQUENCE</scope>
    <source>
        <strain evidence="9">CALU 1027</strain>
    </source>
</reference>
<evidence type="ECO:0000313" key="10">
    <source>
        <dbReference type="Proteomes" id="UP000034681"/>
    </source>
</evidence>
<keyword evidence="4 7" id="KW-0812">Transmembrane</keyword>
<dbReference type="InterPro" id="IPR011701">
    <property type="entry name" value="MFS"/>
</dbReference>
<feature type="transmembrane region" description="Helical" evidence="7">
    <location>
        <begin position="262"/>
        <end position="281"/>
    </location>
</feature>
<dbReference type="InterPro" id="IPR005829">
    <property type="entry name" value="Sugar_transporter_CS"/>
</dbReference>
<feature type="transmembrane region" description="Helical" evidence="7">
    <location>
        <begin position="48"/>
        <end position="68"/>
    </location>
</feature>
<dbReference type="OrthoDB" id="9793283at2"/>
<name>A0A0M2Q220_PROHO</name>
<organism evidence="9 10">
    <name type="scientific">Prochlorothrix hollandica PCC 9006 = CALU 1027</name>
    <dbReference type="NCBI Taxonomy" id="317619"/>
    <lineage>
        <taxon>Bacteria</taxon>
        <taxon>Bacillati</taxon>
        <taxon>Cyanobacteriota</taxon>
        <taxon>Cyanophyceae</taxon>
        <taxon>Prochlorotrichales</taxon>
        <taxon>Prochlorotrichaceae</taxon>
        <taxon>Prochlorothrix</taxon>
    </lineage>
</organism>
<feature type="transmembrane region" description="Helical" evidence="7">
    <location>
        <begin position="171"/>
        <end position="193"/>
    </location>
</feature>
<evidence type="ECO:0000256" key="5">
    <source>
        <dbReference type="ARBA" id="ARBA00022989"/>
    </source>
</evidence>
<evidence type="ECO:0000256" key="1">
    <source>
        <dbReference type="ARBA" id="ARBA00004651"/>
    </source>
</evidence>